<dbReference type="Gene3D" id="2.40.10.410">
    <property type="entry name" value="FlgT, C-terminal domain"/>
    <property type="match status" value="1"/>
</dbReference>
<dbReference type="InterPro" id="IPR032386">
    <property type="entry name" value="FlgT_M"/>
</dbReference>
<dbReference type="Gene3D" id="3.30.1660.40">
    <property type="entry name" value="FlgT, N-terminal domain"/>
    <property type="match status" value="1"/>
</dbReference>
<keyword evidence="6" id="KW-1185">Reference proteome</keyword>
<dbReference type="InterPro" id="IPR038180">
    <property type="entry name" value="FlgT_N_sf"/>
</dbReference>
<dbReference type="InterPro" id="IPR038165">
    <property type="entry name" value="FlgT_C_sf"/>
</dbReference>
<protein>
    <submittedName>
        <fullName evidence="5">Flagellar assembly protein FlgT</fullName>
    </submittedName>
</protein>
<keyword evidence="5" id="KW-0282">Flagellum</keyword>
<feature type="signal peptide" evidence="1">
    <location>
        <begin position="1"/>
        <end position="18"/>
    </location>
</feature>
<gene>
    <name evidence="5" type="ORF">NYR02_04290</name>
</gene>
<evidence type="ECO:0000313" key="6">
    <source>
        <dbReference type="Proteomes" id="UP001147830"/>
    </source>
</evidence>
<organism evidence="5 6">
    <name type="scientific">Thalassolituus pacificus</name>
    <dbReference type="NCBI Taxonomy" id="2975440"/>
    <lineage>
        <taxon>Bacteria</taxon>
        <taxon>Pseudomonadati</taxon>
        <taxon>Pseudomonadota</taxon>
        <taxon>Gammaproteobacteria</taxon>
        <taxon>Oceanospirillales</taxon>
        <taxon>Oceanospirillaceae</taxon>
        <taxon>Thalassolituus</taxon>
    </lineage>
</organism>
<dbReference type="Gene3D" id="3.40.50.10610">
    <property type="entry name" value="ABC-type transport auxiliary lipoprotein component"/>
    <property type="match status" value="1"/>
</dbReference>
<feature type="domain" description="Flagellar assembly protein T C-terminal" evidence="2">
    <location>
        <begin position="322"/>
        <end position="397"/>
    </location>
</feature>
<sequence length="399" mass="43882">MRILSVMFIALCSLPVAALTVEVTGEAPLTGAVSYAREQALQDAMRQASLRAGAQVSSTQLMSDGVVKQDDVQVRSHAQLKNIEVLWEDQSGGLYQVAIRADVSPQAMCPASTQRYRKAVAVAGFGLARPQQATLGQLQNIEQDLPRVLVNTLNNRGAIHALDATRTSLYQDPRRAPSMETAQQRLTTSVALATQLGAQYVVSGVVRDLAMMGEAGNDSGRNRGSDSWLDLLGLESNNRDRQFVMDVFVHDGLSGAMLFQRSYSAHGAWDRPARERVPFASPHFWQTPYGAEVRELLSGVVDDVDEVLRCQPFMARIVKAKGNRLHIEASAGAGIRPGDKFQVYRTGTFYNLDLEPRTELSDMATEIVIKQVQPQFVVAEMKLTAEHLAIQRDDMVIAW</sequence>
<reference evidence="5" key="2">
    <citation type="submission" date="2022-08" db="EMBL/GenBank/DDBJ databases">
        <authorList>
            <person name="Dong C."/>
        </authorList>
    </citation>
    <scope>NUCLEOTIDE SEQUENCE</scope>
    <source>
        <strain evidence="5">59MF3M-4</strain>
    </source>
</reference>
<dbReference type="AlphaFoldDB" id="A0A9X2WDN4"/>
<evidence type="ECO:0000259" key="4">
    <source>
        <dbReference type="Pfam" id="PF16548"/>
    </source>
</evidence>
<feature type="domain" description="Flagellar assembly protein T middle" evidence="3">
    <location>
        <begin position="112"/>
        <end position="277"/>
    </location>
</feature>
<dbReference type="Proteomes" id="UP001147830">
    <property type="component" value="Unassembled WGS sequence"/>
</dbReference>
<keyword evidence="5" id="KW-0969">Cilium</keyword>
<comment type="caution">
    <text evidence="5">The sequence shown here is derived from an EMBL/GenBank/DDBJ whole genome shotgun (WGS) entry which is preliminary data.</text>
</comment>
<accession>A0A9X2WDN4</accession>
<evidence type="ECO:0000259" key="3">
    <source>
        <dbReference type="Pfam" id="PF16539"/>
    </source>
</evidence>
<dbReference type="Pfam" id="PF16539">
    <property type="entry name" value="FlgT_M"/>
    <property type="match status" value="1"/>
</dbReference>
<keyword evidence="5" id="KW-0966">Cell projection</keyword>
<dbReference type="Pfam" id="PF16538">
    <property type="entry name" value="FlgT_C"/>
    <property type="match status" value="1"/>
</dbReference>
<feature type="chain" id="PRO_5040887509" evidence="1">
    <location>
        <begin position="19"/>
        <end position="399"/>
    </location>
</feature>
<keyword evidence="1" id="KW-0732">Signal</keyword>
<evidence type="ECO:0000313" key="5">
    <source>
        <dbReference type="EMBL" id="MCT7358241.1"/>
    </source>
</evidence>
<name>A0A9X2WDN4_9GAMM</name>
<evidence type="ECO:0000256" key="1">
    <source>
        <dbReference type="SAM" id="SignalP"/>
    </source>
</evidence>
<evidence type="ECO:0000259" key="2">
    <source>
        <dbReference type="Pfam" id="PF16538"/>
    </source>
</evidence>
<feature type="domain" description="Flagellar assembly protein T N-terminal" evidence="4">
    <location>
        <begin position="20"/>
        <end position="105"/>
    </location>
</feature>
<proteinExistence type="predicted"/>
<dbReference type="EMBL" id="JAOANI010000012">
    <property type="protein sequence ID" value="MCT7358241.1"/>
    <property type="molecule type" value="Genomic_DNA"/>
</dbReference>
<dbReference type="RefSeq" id="WP_260975161.1">
    <property type="nucleotide sequence ID" value="NZ_JAOANI010000012.1"/>
</dbReference>
<dbReference type="InterPro" id="IPR032388">
    <property type="entry name" value="FlgT_C"/>
</dbReference>
<dbReference type="InterPro" id="IPR032370">
    <property type="entry name" value="FlgT_N"/>
</dbReference>
<dbReference type="Pfam" id="PF16548">
    <property type="entry name" value="FlgT_N"/>
    <property type="match status" value="1"/>
</dbReference>
<reference evidence="5" key="1">
    <citation type="journal article" date="2022" name="Front. Microbiol.">
        <title>Genome-based taxonomic rearrangement of Oceanobacter-related bacteria including the description of Thalassolituus hydrocarbonoclasticus sp. nov. and Thalassolituus pacificus sp. nov. and emended description of the genus Thalassolituus.</title>
        <authorList>
            <person name="Dong C."/>
            <person name="Wei L."/>
            <person name="Wang J."/>
            <person name="Lai Q."/>
            <person name="Huang Z."/>
            <person name="Shao Z."/>
        </authorList>
    </citation>
    <scope>NUCLEOTIDE SEQUENCE</scope>
    <source>
        <strain evidence="5">59MF3M-4</strain>
    </source>
</reference>